<name>X1I4Q8_9ZZZZ</name>
<gene>
    <name evidence="1" type="ORF">S03H2_64055</name>
</gene>
<accession>X1I4Q8</accession>
<proteinExistence type="predicted"/>
<protein>
    <submittedName>
        <fullName evidence="1">Uncharacterized protein</fullName>
    </submittedName>
</protein>
<comment type="caution">
    <text evidence="1">The sequence shown here is derived from an EMBL/GenBank/DDBJ whole genome shotgun (WGS) entry which is preliminary data.</text>
</comment>
<evidence type="ECO:0000313" key="1">
    <source>
        <dbReference type="EMBL" id="GAH76702.1"/>
    </source>
</evidence>
<sequence>MLKRYQVLLPDWLEEYVKLVADKYDLSFSEVIRTMICNWILAAMPNVYPELKLEISPEDIYEMIKSEAQDNMEREDIHRALSKIYFETRKAVEYRMGKEKKPKKK</sequence>
<reference evidence="1" key="1">
    <citation type="journal article" date="2014" name="Front. Microbiol.">
        <title>High frequency of phylogenetically diverse reductive dehalogenase-homologous genes in deep subseafloor sedimentary metagenomes.</title>
        <authorList>
            <person name="Kawai M."/>
            <person name="Futagami T."/>
            <person name="Toyoda A."/>
            <person name="Takaki Y."/>
            <person name="Nishi S."/>
            <person name="Hori S."/>
            <person name="Arai W."/>
            <person name="Tsubouchi T."/>
            <person name="Morono Y."/>
            <person name="Uchiyama I."/>
            <person name="Ito T."/>
            <person name="Fujiyama A."/>
            <person name="Inagaki F."/>
            <person name="Takami H."/>
        </authorList>
    </citation>
    <scope>NUCLEOTIDE SEQUENCE</scope>
    <source>
        <strain evidence="1">Expedition CK06-06</strain>
    </source>
</reference>
<organism evidence="1">
    <name type="scientific">marine sediment metagenome</name>
    <dbReference type="NCBI Taxonomy" id="412755"/>
    <lineage>
        <taxon>unclassified sequences</taxon>
        <taxon>metagenomes</taxon>
        <taxon>ecological metagenomes</taxon>
    </lineage>
</organism>
<dbReference type="AlphaFoldDB" id="X1I4Q8"/>
<dbReference type="EMBL" id="BARU01041564">
    <property type="protein sequence ID" value="GAH76702.1"/>
    <property type="molecule type" value="Genomic_DNA"/>
</dbReference>